<dbReference type="Gene3D" id="1.10.3730.20">
    <property type="match status" value="2"/>
</dbReference>
<dbReference type="Proteomes" id="UP001364156">
    <property type="component" value="Chromosome"/>
</dbReference>
<evidence type="ECO:0000256" key="1">
    <source>
        <dbReference type="SAM" id="Phobius"/>
    </source>
</evidence>
<dbReference type="InterPro" id="IPR037185">
    <property type="entry name" value="EmrE-like"/>
</dbReference>
<evidence type="ECO:0000259" key="2">
    <source>
        <dbReference type="Pfam" id="PF00892"/>
    </source>
</evidence>
<feature type="transmembrane region" description="Helical" evidence="1">
    <location>
        <begin position="94"/>
        <end position="114"/>
    </location>
</feature>
<feature type="transmembrane region" description="Helical" evidence="1">
    <location>
        <begin position="68"/>
        <end position="88"/>
    </location>
</feature>
<feature type="domain" description="EamA" evidence="2">
    <location>
        <begin position="148"/>
        <end position="274"/>
    </location>
</feature>
<feature type="transmembrane region" description="Helical" evidence="1">
    <location>
        <begin position="262"/>
        <end position="280"/>
    </location>
</feature>
<dbReference type="InterPro" id="IPR000620">
    <property type="entry name" value="EamA_dom"/>
</dbReference>
<feature type="transmembrane region" description="Helical" evidence="1">
    <location>
        <begin position="208"/>
        <end position="226"/>
    </location>
</feature>
<feature type="transmembrane region" description="Helical" evidence="1">
    <location>
        <begin position="176"/>
        <end position="196"/>
    </location>
</feature>
<feature type="transmembrane region" description="Helical" evidence="1">
    <location>
        <begin position="7"/>
        <end position="24"/>
    </location>
</feature>
<protein>
    <submittedName>
        <fullName evidence="3">DMT family transporter</fullName>
    </submittedName>
</protein>
<organism evidence="3 4">
    <name type="scientific">Roseovarius phycicola</name>
    <dbReference type="NCBI Taxonomy" id="3080976"/>
    <lineage>
        <taxon>Bacteria</taxon>
        <taxon>Pseudomonadati</taxon>
        <taxon>Pseudomonadota</taxon>
        <taxon>Alphaproteobacteria</taxon>
        <taxon>Rhodobacterales</taxon>
        <taxon>Roseobacteraceae</taxon>
        <taxon>Roseovarius</taxon>
    </lineage>
</organism>
<feature type="transmembrane region" description="Helical" evidence="1">
    <location>
        <begin position="36"/>
        <end position="56"/>
    </location>
</feature>
<name>A0ABZ2HCG0_9RHOB</name>
<proteinExistence type="predicted"/>
<dbReference type="PANTHER" id="PTHR22911:SF135">
    <property type="entry name" value="BLR4310 PROTEIN"/>
    <property type="match status" value="1"/>
</dbReference>
<dbReference type="RefSeq" id="WP_338548244.1">
    <property type="nucleotide sequence ID" value="NZ_CP146069.1"/>
</dbReference>
<dbReference type="EMBL" id="CP146069">
    <property type="protein sequence ID" value="WWR45297.1"/>
    <property type="molecule type" value="Genomic_DNA"/>
</dbReference>
<evidence type="ECO:0000313" key="3">
    <source>
        <dbReference type="EMBL" id="WWR45297.1"/>
    </source>
</evidence>
<reference evidence="3 4" key="1">
    <citation type="submission" date="2023-10" db="EMBL/GenBank/DDBJ databases">
        <title>Roseovarius strain S88 nov., isolated from a marine algae.</title>
        <authorList>
            <person name="Lee M.W."/>
            <person name="Lee J.K."/>
            <person name="Kim J.M."/>
            <person name="Choi D.G."/>
            <person name="Baek J.H."/>
            <person name="Bayburt H."/>
            <person name="Jung J.J."/>
            <person name="Han D.M."/>
            <person name="Jeon C.O."/>
        </authorList>
    </citation>
    <scope>NUCLEOTIDE SEQUENCE [LARGE SCALE GENOMIC DNA]</scope>
    <source>
        <strain evidence="3 4">S88</strain>
    </source>
</reference>
<keyword evidence="4" id="KW-1185">Reference proteome</keyword>
<accession>A0ABZ2HCG0</accession>
<dbReference type="Pfam" id="PF00892">
    <property type="entry name" value="EamA"/>
    <property type="match status" value="2"/>
</dbReference>
<keyword evidence="1" id="KW-0812">Transmembrane</keyword>
<feature type="domain" description="EamA" evidence="2">
    <location>
        <begin position="5"/>
        <end position="137"/>
    </location>
</feature>
<dbReference type="PANTHER" id="PTHR22911">
    <property type="entry name" value="ACYL-MALONYL CONDENSING ENZYME-RELATED"/>
    <property type="match status" value="1"/>
</dbReference>
<keyword evidence="1" id="KW-0472">Membrane</keyword>
<dbReference type="SUPFAM" id="SSF103481">
    <property type="entry name" value="Multidrug resistance efflux transporter EmrE"/>
    <property type="match status" value="2"/>
</dbReference>
<sequence length="291" mass="31310">MDNLRGIIFVIVAMAGFTIEDMFIKQLSATLPVGQILIVLGIGSGAIFATLSLLKGESLIRRQIWQPMFLWRALSEAIAAICFATALSLVDISVVASVFQATPLVITMGAALFLGEKVGWRRWSAIFIGFIGVLMIIRPGLDGFDPNALLVLGSVLFVTVRDLITRKIAADISSTVISFQGFAALIPAGIILLWMTGEHAQSTGSTELWMLLGGVIFGAIGYYGIVQGMRLGDAAVVTPFRYTRLLFSLLVGIIVFQETPDALTLIGAALIISTGLFTFLRERQLAKAKLA</sequence>
<feature type="transmembrane region" description="Helical" evidence="1">
    <location>
        <begin position="147"/>
        <end position="164"/>
    </location>
</feature>
<gene>
    <name evidence="3" type="ORF">RZ517_10815</name>
</gene>
<feature type="transmembrane region" description="Helical" evidence="1">
    <location>
        <begin position="123"/>
        <end position="141"/>
    </location>
</feature>
<evidence type="ECO:0000313" key="4">
    <source>
        <dbReference type="Proteomes" id="UP001364156"/>
    </source>
</evidence>
<feature type="transmembrane region" description="Helical" evidence="1">
    <location>
        <begin position="238"/>
        <end position="256"/>
    </location>
</feature>
<keyword evidence="1" id="KW-1133">Transmembrane helix</keyword>